<dbReference type="Proteomes" id="UP000576082">
    <property type="component" value="Unassembled WGS sequence"/>
</dbReference>
<protein>
    <submittedName>
        <fullName evidence="2">Uncharacterized protein</fullName>
    </submittedName>
</protein>
<gene>
    <name evidence="2" type="ORF">HHU12_12240</name>
</gene>
<evidence type="ECO:0000313" key="3">
    <source>
        <dbReference type="Proteomes" id="UP000576082"/>
    </source>
</evidence>
<reference evidence="2 3" key="1">
    <citation type="submission" date="2020-04" db="EMBL/GenBank/DDBJ databases">
        <title>Flammeovirga sp. SR4, a novel species isolated from seawater.</title>
        <authorList>
            <person name="Wang X."/>
        </authorList>
    </citation>
    <scope>NUCLEOTIDE SEQUENCE [LARGE SCALE GENOMIC DNA]</scope>
    <source>
        <strain evidence="2 3">ATCC 23126</strain>
    </source>
</reference>
<organism evidence="2 3">
    <name type="scientific">Flammeovirga aprica JL-4</name>
    <dbReference type="NCBI Taxonomy" id="694437"/>
    <lineage>
        <taxon>Bacteria</taxon>
        <taxon>Pseudomonadati</taxon>
        <taxon>Bacteroidota</taxon>
        <taxon>Cytophagia</taxon>
        <taxon>Cytophagales</taxon>
        <taxon>Flammeovirgaceae</taxon>
        <taxon>Flammeovirga</taxon>
    </lineage>
</organism>
<evidence type="ECO:0000313" key="2">
    <source>
        <dbReference type="EMBL" id="NME68732.1"/>
    </source>
</evidence>
<comment type="caution">
    <text evidence="2">The sequence shown here is derived from an EMBL/GenBank/DDBJ whole genome shotgun (WGS) entry which is preliminary data.</text>
</comment>
<keyword evidence="1" id="KW-0732">Signal</keyword>
<keyword evidence="3" id="KW-1185">Reference proteome</keyword>
<proteinExistence type="predicted"/>
<dbReference type="EMBL" id="JABANE010000028">
    <property type="protein sequence ID" value="NME68732.1"/>
    <property type="molecule type" value="Genomic_DNA"/>
</dbReference>
<evidence type="ECO:0000256" key="1">
    <source>
        <dbReference type="SAM" id="SignalP"/>
    </source>
</evidence>
<dbReference type="AlphaFoldDB" id="A0A7X9RU61"/>
<name>A0A7X9RU61_9BACT</name>
<dbReference type="Gene3D" id="3.20.20.80">
    <property type="entry name" value="Glycosidases"/>
    <property type="match status" value="1"/>
</dbReference>
<feature type="signal peptide" evidence="1">
    <location>
        <begin position="1"/>
        <end position="21"/>
    </location>
</feature>
<sequence length="606" mass="70236">MKSLLFAIPFFLLGVMTKAQPSQVFPEKLVMALNHPYSLYSAQSPWFGFFQYSNYVNKEIGVHTTEATYLPLISEITNPLYIDDAVKFEMLSAQACGVDGFQFVIRYTPFSDLKVLSRIIEAYHRVANEENIDFNFSLYLDFHHPASVKQDQMMDMMKMQLKYALENTTYSAKWLRSERGEIITLTGNTESIIDELNISNVSYGTIQTKIENDLSYVETVDSALVSIEKFINEPLEYIYQTRFPRSKNYINKVLSKYAGIWNIHVNNSTVDEIIPSLAKKHNKPYVQFLSAQESQFMYRKNKPHDLVISANKQTGTFRGELENAVKFDAQMISLNSWNNLKKGNFIAPELNHGFGFTVLLKHYKDKWKNNEISEDEILLLAYNTTKTTTEVKSQLNLIITERHAKKEEMDKVEIVTYLTSEGDVYCNKQFVGKAQKGMNNFYVDIPNGVVTAEVKRENKKVYTVTGTTPIKDKAYRYNFLINTYTNQDQKYLDQIIDLAVDPVVRQNTMRFLLTQKQQQAYKEAVRTKVMENINTLKEHQITSSSLSQKRAKTNKKYKKEIARILGSQNYSIWEEIEMEAEELSRRRHASYKEGEVKGQLLQPFEF</sequence>
<feature type="chain" id="PRO_5030948953" evidence="1">
    <location>
        <begin position="22"/>
        <end position="606"/>
    </location>
</feature>
<dbReference type="RefSeq" id="WP_169657031.1">
    <property type="nucleotide sequence ID" value="NZ_JABANE010000028.1"/>
</dbReference>
<accession>A0A7X9RU61</accession>